<evidence type="ECO:0000313" key="2">
    <source>
        <dbReference type="Proteomes" id="UP000565579"/>
    </source>
</evidence>
<sequence>MTDYRLDGLSPRSFEHFVQALCIKTITETTTPFGDGPDGGREATFDGPTKYGVDSGQWNGYGVIQAKFLQRPSNSTADGRWVLKELKAELAKYAKRDSNRQMDYYILATNVALTSVSRTGSKDKVFRELRQFARKHQLKDVDVWDYDKLRILLDNNKDVREAYMAWVTPGDVLAELAQTLQSQRPDYRYLIARFLQKELRVDQFAKLEQAGHSADEAIPLSQVFVDVPVAAEPHPDLTIDSPHGMQASKDLYFADLIIRESSLHCRQDDWQDNSERARPVGRHVLIGGPGQGKTTVGQYICQVFRAALLVDLPDGTVEHEPAAIVAAIKKQWDDGLLAKPGARRIPFRVVLSEFAKSLADKQTTSVLGYLTNVFNMRTDGDLRIRDFQSLLAAYPSILIFDGLDEVPASTNRDQVLGAIKDFWADIASSKLTGSDIDVLVVATSRPQGYNEEFSPKFYSHHWMTHLSPNQAIEYGSKLAEVRFSGDVDRVEKIKRRIRRAAENEATARLMRSPLQVTILTLLLDRMGQPPQERWPLFDEYFKLIYHREIERDIPAAAVLREYKTDIITVHRQVGLLLQVEAERSGGTDAKLTIGQFQKIVECHLHEEGHESESLSTLVASIIEAAAHRLVFLVGLEQGQVGFEIRSLQEFMAAEGLMAADDKMTQNRLKAIAGNTNWRNVFLFATGKCFFDRQYLRDTIHAVCSELNDDIEDRVARYTLAGSELALDVLEEGSARRQPRWNRMLTRTALRLLDDQFTDWAPRLANVWQKETSDVFLSEIRSRIGGSDPNAANNAWVCLSYLAEHDADFALLFANLLDSRNIDEELFQTLLVDGNHDSASLNGFLAGRILDYPASALARAQGPIRVAGLDDARQTWVSTPSAPDWLGPLANLLWFPSRKSGDKSIRITSGRKLLLVGRFPPILPTRLSEAIDTFPGGDQGWDAIRAYLDFMKSPNSDNLAKVLISAAREADYYVVFKIASLAPWPLAEALIAFWDPDSTEALVSAASSGALGDIDDWLTWQQDWFGRGVHLQQLHDGDIMRSGIAGKPWFPIRLLERESHNIPYPKDPRNLINAAIESPAGRVREFLASMALSPRGRASIVFDASFAALLDGVFETSPMLGVQLLCQVSPDALRKSRWVEAIAKSIRRNSSLHLMFLHDINERRYGDIMQQAWLDHPQEKELLLALSYVGNSLEPHALFLEKLIKLDTSEISIEVRLARIMLLLRCGYWNESLIAELRECEEDNPKELSEALHILLLAFSSSGSAKEDILVNLYESGILHTRWTGLAIRILREKMRSRQSVLTRIAAWGELGFSRELSQLIASDFQARK</sequence>
<dbReference type="SUPFAM" id="SSF52540">
    <property type="entry name" value="P-loop containing nucleoside triphosphate hydrolases"/>
    <property type="match status" value="1"/>
</dbReference>
<accession>A0A7X0P7J0</accession>
<reference evidence="1 2" key="1">
    <citation type="submission" date="2020-08" db="EMBL/GenBank/DDBJ databases">
        <title>Sequencing the genomes of 1000 actinobacteria strains.</title>
        <authorList>
            <person name="Klenk H.-P."/>
        </authorList>
    </citation>
    <scope>NUCLEOTIDE SEQUENCE [LARGE SCALE GENOMIC DNA]</scope>
    <source>
        <strain evidence="1 2">DSM 43768</strain>
    </source>
</reference>
<keyword evidence="2" id="KW-1185">Reference proteome</keyword>
<dbReference type="Gene3D" id="3.40.50.300">
    <property type="entry name" value="P-loop containing nucleotide triphosphate hydrolases"/>
    <property type="match status" value="1"/>
</dbReference>
<dbReference type="Proteomes" id="UP000565579">
    <property type="component" value="Unassembled WGS sequence"/>
</dbReference>
<organism evidence="1 2">
    <name type="scientific">Nonomuraea rubra</name>
    <dbReference type="NCBI Taxonomy" id="46180"/>
    <lineage>
        <taxon>Bacteria</taxon>
        <taxon>Bacillati</taxon>
        <taxon>Actinomycetota</taxon>
        <taxon>Actinomycetes</taxon>
        <taxon>Streptosporangiales</taxon>
        <taxon>Streptosporangiaceae</taxon>
        <taxon>Nonomuraea</taxon>
    </lineage>
</organism>
<dbReference type="EMBL" id="JACHMI010000001">
    <property type="protein sequence ID" value="MBB6556691.1"/>
    <property type="molecule type" value="Genomic_DNA"/>
</dbReference>
<evidence type="ECO:0000313" key="1">
    <source>
        <dbReference type="EMBL" id="MBB6556691.1"/>
    </source>
</evidence>
<dbReference type="RefSeq" id="WP_185111138.1">
    <property type="nucleotide sequence ID" value="NZ_BAAAXY010000267.1"/>
</dbReference>
<gene>
    <name evidence="1" type="ORF">HD593_011486</name>
</gene>
<protein>
    <submittedName>
        <fullName evidence="1">Uncharacterized protein</fullName>
    </submittedName>
</protein>
<name>A0A7X0P7J0_9ACTN</name>
<proteinExistence type="predicted"/>
<dbReference type="InterPro" id="IPR027417">
    <property type="entry name" value="P-loop_NTPase"/>
</dbReference>
<comment type="caution">
    <text evidence="1">The sequence shown here is derived from an EMBL/GenBank/DDBJ whole genome shotgun (WGS) entry which is preliminary data.</text>
</comment>